<gene>
    <name evidence="4" type="ORF">HND93_34010</name>
</gene>
<comment type="caution">
    <text evidence="4">The sequence shown here is derived from an EMBL/GenBank/DDBJ whole genome shotgun (WGS) entry which is preliminary data.</text>
</comment>
<organism evidence="4 5">
    <name type="scientific">Azospirillum oleiclasticum</name>
    <dbReference type="NCBI Taxonomy" id="2735135"/>
    <lineage>
        <taxon>Bacteria</taxon>
        <taxon>Pseudomonadati</taxon>
        <taxon>Pseudomonadota</taxon>
        <taxon>Alphaproteobacteria</taxon>
        <taxon>Rhodospirillales</taxon>
        <taxon>Azospirillaceae</taxon>
        <taxon>Azospirillum</taxon>
    </lineage>
</organism>
<feature type="domain" description="Phospholipase/carboxylesterase/thioesterase" evidence="3">
    <location>
        <begin position="17"/>
        <end position="208"/>
    </location>
</feature>
<sequence length="219" mass="22478">MTTLPRLTGPSLPPAAGGPARALVVLLHGVGADGDDLIELAPHWADRLPHAAFLSPHAPFPCDLAPYGRQWFSLQDRSPAALLAGARMAAPILDDVLDSELAARGLGPDRLALVGFSQGCMMALHCGLRRAVPPAAIVGYSGALVGAERLSAEAVGRPPVLLVHGDLDQVVPFAALAQAETALRAAGVPVETHACPDLDHTIDADGLDLGGAFLARALG</sequence>
<keyword evidence="5" id="KW-1185">Reference proteome</keyword>
<comment type="similarity">
    <text evidence="1">Belongs to the AB hydrolase superfamily. AB hydrolase 2 family.</text>
</comment>
<dbReference type="RefSeq" id="WP_180286520.1">
    <property type="nucleotide sequence ID" value="NZ_JABFDB010000044.1"/>
</dbReference>
<protein>
    <submittedName>
        <fullName evidence="4">Prolyl oligopeptidase family serine peptidase</fullName>
    </submittedName>
</protein>
<reference evidence="4 5" key="1">
    <citation type="submission" date="2020-05" db="EMBL/GenBank/DDBJ databases">
        <title>Azospirillum oleiclasticum sp. nov, a nitrogen-fixing and heavy crude oil-emulsifying bacterium isolated from the crude oil of Yumen Oilfield.</title>
        <authorList>
            <person name="Wu D."/>
            <person name="Cai M."/>
            <person name="Zhang X."/>
        </authorList>
    </citation>
    <scope>NUCLEOTIDE SEQUENCE [LARGE SCALE GENOMIC DNA]</scope>
    <source>
        <strain evidence="4 5">ROY-1-1-2</strain>
    </source>
</reference>
<dbReference type="Pfam" id="PF02230">
    <property type="entry name" value="Abhydrolase_2"/>
    <property type="match status" value="1"/>
</dbReference>
<dbReference type="InterPro" id="IPR029058">
    <property type="entry name" value="AB_hydrolase_fold"/>
</dbReference>
<evidence type="ECO:0000313" key="5">
    <source>
        <dbReference type="Proteomes" id="UP000584642"/>
    </source>
</evidence>
<dbReference type="PANTHER" id="PTHR10655:SF17">
    <property type="entry name" value="LYSOPHOSPHOLIPASE-LIKE PROTEIN 1"/>
    <property type="match status" value="1"/>
</dbReference>
<dbReference type="InterPro" id="IPR003140">
    <property type="entry name" value="PLipase/COase/thioEstase"/>
</dbReference>
<dbReference type="EMBL" id="JABFDB010000044">
    <property type="protein sequence ID" value="NYZ24747.1"/>
    <property type="molecule type" value="Genomic_DNA"/>
</dbReference>
<keyword evidence="2" id="KW-0378">Hydrolase</keyword>
<dbReference type="InterPro" id="IPR050565">
    <property type="entry name" value="LYPA1-2/EST-like"/>
</dbReference>
<proteinExistence type="inferred from homology"/>
<evidence type="ECO:0000256" key="1">
    <source>
        <dbReference type="ARBA" id="ARBA00006499"/>
    </source>
</evidence>
<dbReference type="Gene3D" id="3.40.50.1820">
    <property type="entry name" value="alpha/beta hydrolase"/>
    <property type="match status" value="1"/>
</dbReference>
<evidence type="ECO:0000256" key="2">
    <source>
        <dbReference type="ARBA" id="ARBA00022801"/>
    </source>
</evidence>
<dbReference type="PANTHER" id="PTHR10655">
    <property type="entry name" value="LYSOPHOSPHOLIPASE-RELATED"/>
    <property type="match status" value="1"/>
</dbReference>
<evidence type="ECO:0000313" key="4">
    <source>
        <dbReference type="EMBL" id="NYZ24747.1"/>
    </source>
</evidence>
<dbReference type="Proteomes" id="UP000584642">
    <property type="component" value="Unassembled WGS sequence"/>
</dbReference>
<evidence type="ECO:0000259" key="3">
    <source>
        <dbReference type="Pfam" id="PF02230"/>
    </source>
</evidence>
<accession>A0ABX2TL41</accession>
<name>A0ABX2TL41_9PROT</name>
<dbReference type="SUPFAM" id="SSF53474">
    <property type="entry name" value="alpha/beta-Hydrolases"/>
    <property type="match status" value="1"/>
</dbReference>